<dbReference type="PANTHER" id="PTHR30560:SF3">
    <property type="entry name" value="TRIGGER FACTOR-LIKE PROTEIN TIG, CHLOROPLASTIC"/>
    <property type="match status" value="1"/>
</dbReference>
<comment type="similarity">
    <text evidence="2 9 11">Belongs to the FKBP-type PPIase family. Tig subfamily.</text>
</comment>
<sequence length="427" mass="48235">MQTKVTKNSDSTVTIAVELSPDELKPYLARAAEELSKERPIEGFRPGKASYQVLKERYGEAAILERAVPFAVNGVMPQIIAEHTLKLVGRPEVSVKKLAPGNPLEFSLKSALVPEFSLPDVESIAKKVLKTKIAPNVEEKEIDEALRWLQEERGELKLVSRPAREGDDVEIDFEMSDGDSPISEPSKNHPLTIGKGTMVPGFEEALIGMQVGDEKKFSLLVPESHAQAALRGKKMDFSVRMNEIKEKILPELNDDFAKTIGRFNSMDEMRQSVHEGIGEEKKIKEKDRIRVRILDSIATEVSIVIPEVMVAQELEKMLAELRESIESMGLKYDDYLSHLKKTEEVLKKDMRPDAERRVKIALVLRKIAEAQHLDPAKEDVDEEMQAILSRFKSPEEAKKQVEPQALRSYARGIRRNELVFQYLEGLE</sequence>
<feature type="domain" description="PPIase FKBP-type" evidence="12">
    <location>
        <begin position="166"/>
        <end position="219"/>
    </location>
</feature>
<dbReference type="GO" id="GO:0005737">
    <property type="term" value="C:cytoplasm"/>
    <property type="evidence" value="ECO:0007669"/>
    <property type="project" value="UniProtKB-SubCell"/>
</dbReference>
<dbReference type="PIRSF" id="PIRSF003095">
    <property type="entry name" value="Trigger_factor"/>
    <property type="match status" value="1"/>
</dbReference>
<evidence type="ECO:0000256" key="3">
    <source>
        <dbReference type="ARBA" id="ARBA00013194"/>
    </source>
</evidence>
<keyword evidence="6 9" id="KW-0143">Chaperone</keyword>
<evidence type="ECO:0000256" key="6">
    <source>
        <dbReference type="ARBA" id="ARBA00023186"/>
    </source>
</evidence>
<dbReference type="Gene3D" id="1.10.3120.10">
    <property type="entry name" value="Trigger factor, C-terminal domain"/>
    <property type="match status" value="1"/>
</dbReference>
<dbReference type="InterPro" id="IPR046357">
    <property type="entry name" value="PPIase_dom_sf"/>
</dbReference>
<comment type="domain">
    <text evidence="9">Consists of 3 domains; the N-terminus binds the ribosome, the middle domain has PPIase activity, while the C-terminus has intrinsic chaperone activity on its own.</text>
</comment>
<keyword evidence="5 9" id="KW-0697">Rotamase</keyword>
<evidence type="ECO:0000256" key="7">
    <source>
        <dbReference type="ARBA" id="ARBA00023235"/>
    </source>
</evidence>
<dbReference type="GO" id="GO:0051301">
    <property type="term" value="P:cell division"/>
    <property type="evidence" value="ECO:0007669"/>
    <property type="project" value="UniProtKB-KW"/>
</dbReference>
<evidence type="ECO:0000259" key="12">
    <source>
        <dbReference type="PROSITE" id="PS50059"/>
    </source>
</evidence>
<dbReference type="NCBIfam" id="TIGR00115">
    <property type="entry name" value="tig"/>
    <property type="match status" value="1"/>
</dbReference>
<dbReference type="PROSITE" id="PS50059">
    <property type="entry name" value="FKBP_PPIASE"/>
    <property type="match status" value="1"/>
</dbReference>
<dbReference type="GO" id="GO:0051083">
    <property type="term" value="P:'de novo' cotranslational protein folding"/>
    <property type="evidence" value="ECO:0007669"/>
    <property type="project" value="TreeGrafter"/>
</dbReference>
<comment type="caution">
    <text evidence="13">The sequence shown here is derived from an EMBL/GenBank/DDBJ whole genome shotgun (WGS) entry which is preliminary data.</text>
</comment>
<dbReference type="SUPFAM" id="SSF102735">
    <property type="entry name" value="Trigger factor ribosome-binding domain"/>
    <property type="match status" value="1"/>
</dbReference>
<evidence type="ECO:0000256" key="10">
    <source>
        <dbReference type="PROSITE-ProRule" id="PRU00277"/>
    </source>
</evidence>
<dbReference type="EMBL" id="JACQCQ010000009">
    <property type="protein sequence ID" value="MBI3627580.1"/>
    <property type="molecule type" value="Genomic_DNA"/>
</dbReference>
<organism evidence="13 14">
    <name type="scientific">Candidatus Sungiibacteriota bacterium</name>
    <dbReference type="NCBI Taxonomy" id="2750080"/>
    <lineage>
        <taxon>Bacteria</taxon>
        <taxon>Candidatus Sungiibacteriota</taxon>
    </lineage>
</organism>
<dbReference type="Gene3D" id="3.10.50.40">
    <property type="match status" value="1"/>
</dbReference>
<keyword evidence="9 11" id="KW-0132">Cell division</keyword>
<dbReference type="InterPro" id="IPR008880">
    <property type="entry name" value="Trigger_fac_C"/>
</dbReference>
<dbReference type="InterPro" id="IPR036611">
    <property type="entry name" value="Trigger_fac_ribosome-bd_sf"/>
</dbReference>
<dbReference type="GO" id="GO:0044183">
    <property type="term" value="F:protein folding chaperone"/>
    <property type="evidence" value="ECO:0007669"/>
    <property type="project" value="TreeGrafter"/>
</dbReference>
<dbReference type="EC" id="5.2.1.8" evidence="3 9"/>
<dbReference type="InterPro" id="IPR008881">
    <property type="entry name" value="Trigger_fac_ribosome-bd_bac"/>
</dbReference>
<evidence type="ECO:0000256" key="4">
    <source>
        <dbReference type="ARBA" id="ARBA00016902"/>
    </source>
</evidence>
<keyword evidence="9 11" id="KW-0131">Cell cycle</keyword>
<keyword evidence="9" id="KW-0963">Cytoplasm</keyword>
<dbReference type="PANTHER" id="PTHR30560">
    <property type="entry name" value="TRIGGER FACTOR CHAPERONE AND PEPTIDYL-PROLYL CIS/TRANS ISOMERASE"/>
    <property type="match status" value="1"/>
</dbReference>
<evidence type="ECO:0000256" key="9">
    <source>
        <dbReference type="HAMAP-Rule" id="MF_00303"/>
    </source>
</evidence>
<comment type="function">
    <text evidence="9">Involved in protein export. Acts as a chaperone by maintaining the newly synthesized protein in an open conformation. Functions as a peptidyl-prolyl cis-trans isomerase.</text>
</comment>
<proteinExistence type="inferred from homology"/>
<gene>
    <name evidence="9 13" type="primary">tig</name>
    <name evidence="13" type="ORF">HY220_02440</name>
</gene>
<dbReference type="Pfam" id="PF05697">
    <property type="entry name" value="Trigger_N"/>
    <property type="match status" value="1"/>
</dbReference>
<dbReference type="Pfam" id="PF05698">
    <property type="entry name" value="Trigger_C"/>
    <property type="match status" value="1"/>
</dbReference>
<evidence type="ECO:0000256" key="2">
    <source>
        <dbReference type="ARBA" id="ARBA00005464"/>
    </source>
</evidence>
<dbReference type="GO" id="GO:0015031">
    <property type="term" value="P:protein transport"/>
    <property type="evidence" value="ECO:0007669"/>
    <property type="project" value="UniProtKB-UniRule"/>
</dbReference>
<keyword evidence="7 9" id="KW-0413">Isomerase</keyword>
<evidence type="ECO:0000313" key="13">
    <source>
        <dbReference type="EMBL" id="MBI3627580.1"/>
    </source>
</evidence>
<name>A0A9D6QVL0_9BACT</name>
<dbReference type="AlphaFoldDB" id="A0A9D6QVL0"/>
<dbReference type="GO" id="GO:0043022">
    <property type="term" value="F:ribosome binding"/>
    <property type="evidence" value="ECO:0007669"/>
    <property type="project" value="TreeGrafter"/>
</dbReference>
<evidence type="ECO:0000256" key="5">
    <source>
        <dbReference type="ARBA" id="ARBA00023110"/>
    </source>
</evidence>
<dbReference type="InterPro" id="IPR037041">
    <property type="entry name" value="Trigger_fac_C_sf"/>
</dbReference>
<dbReference type="HAMAP" id="MF_00303">
    <property type="entry name" value="Trigger_factor_Tig"/>
    <property type="match status" value="1"/>
</dbReference>
<comment type="subcellular location">
    <subcellularLocation>
        <location evidence="9">Cytoplasm</location>
    </subcellularLocation>
    <text evidence="9">About half TF is bound to the ribosome near the polypeptide exit tunnel while the other half is free in the cytoplasm.</text>
</comment>
<dbReference type="SUPFAM" id="SSF109998">
    <property type="entry name" value="Triger factor/SurA peptide-binding domain-like"/>
    <property type="match status" value="1"/>
</dbReference>
<accession>A0A9D6QVL0</accession>
<dbReference type="InterPro" id="IPR001179">
    <property type="entry name" value="PPIase_FKBP_dom"/>
</dbReference>
<comment type="catalytic activity">
    <reaction evidence="1 9 10">
        <text>[protein]-peptidylproline (omega=180) = [protein]-peptidylproline (omega=0)</text>
        <dbReference type="Rhea" id="RHEA:16237"/>
        <dbReference type="Rhea" id="RHEA-COMP:10747"/>
        <dbReference type="Rhea" id="RHEA-COMP:10748"/>
        <dbReference type="ChEBI" id="CHEBI:83833"/>
        <dbReference type="ChEBI" id="CHEBI:83834"/>
        <dbReference type="EC" id="5.2.1.8"/>
    </reaction>
</comment>
<dbReference type="GO" id="GO:0043335">
    <property type="term" value="P:protein unfolding"/>
    <property type="evidence" value="ECO:0007669"/>
    <property type="project" value="TreeGrafter"/>
</dbReference>
<dbReference type="Proteomes" id="UP000808388">
    <property type="component" value="Unassembled WGS sequence"/>
</dbReference>
<evidence type="ECO:0000313" key="14">
    <source>
        <dbReference type="Proteomes" id="UP000808388"/>
    </source>
</evidence>
<dbReference type="GO" id="GO:0003755">
    <property type="term" value="F:peptidyl-prolyl cis-trans isomerase activity"/>
    <property type="evidence" value="ECO:0007669"/>
    <property type="project" value="UniProtKB-UniRule"/>
</dbReference>
<evidence type="ECO:0000256" key="11">
    <source>
        <dbReference type="RuleBase" id="RU003914"/>
    </source>
</evidence>
<dbReference type="SUPFAM" id="SSF54534">
    <property type="entry name" value="FKBP-like"/>
    <property type="match status" value="1"/>
</dbReference>
<dbReference type="InterPro" id="IPR005215">
    <property type="entry name" value="Trig_fac"/>
</dbReference>
<dbReference type="InterPro" id="IPR027304">
    <property type="entry name" value="Trigger_fact/SurA_dom_sf"/>
</dbReference>
<evidence type="ECO:0000256" key="8">
    <source>
        <dbReference type="ARBA" id="ARBA00029986"/>
    </source>
</evidence>
<dbReference type="Pfam" id="PF00254">
    <property type="entry name" value="FKBP_C"/>
    <property type="match status" value="1"/>
</dbReference>
<dbReference type="Gene3D" id="3.30.70.1050">
    <property type="entry name" value="Trigger factor ribosome-binding domain"/>
    <property type="match status" value="1"/>
</dbReference>
<evidence type="ECO:0000256" key="1">
    <source>
        <dbReference type="ARBA" id="ARBA00000971"/>
    </source>
</evidence>
<protein>
    <recommendedName>
        <fullName evidence="4 9">Trigger factor</fullName>
        <shortName evidence="9">TF</shortName>
        <ecNumber evidence="3 9">5.2.1.8</ecNumber>
    </recommendedName>
    <alternativeName>
        <fullName evidence="8 9">PPIase</fullName>
    </alternativeName>
</protein>
<reference evidence="13" key="1">
    <citation type="submission" date="2020-07" db="EMBL/GenBank/DDBJ databases">
        <title>Huge and variable diversity of episymbiotic CPR bacteria and DPANN archaea in groundwater ecosystems.</title>
        <authorList>
            <person name="He C.Y."/>
            <person name="Keren R."/>
            <person name="Whittaker M."/>
            <person name="Farag I.F."/>
            <person name="Doudna J."/>
            <person name="Cate J.H.D."/>
            <person name="Banfield J.F."/>
        </authorList>
    </citation>
    <scope>NUCLEOTIDE SEQUENCE</scope>
    <source>
        <strain evidence="13">NC_groundwater_972_Pr1_S-0.2um_49_27</strain>
    </source>
</reference>